<keyword evidence="2 4" id="KW-0238">DNA-binding</keyword>
<evidence type="ECO:0000256" key="4">
    <source>
        <dbReference type="PROSITE-ProRule" id="PRU00335"/>
    </source>
</evidence>
<evidence type="ECO:0000313" key="6">
    <source>
        <dbReference type="EMBL" id="KAA5827151.1"/>
    </source>
</evidence>
<dbReference type="Proteomes" id="UP000323946">
    <property type="component" value="Unassembled WGS sequence"/>
</dbReference>
<organism evidence="6 7">
    <name type="scientific">Saccharopolyspora hirsuta</name>
    <dbReference type="NCBI Taxonomy" id="1837"/>
    <lineage>
        <taxon>Bacteria</taxon>
        <taxon>Bacillati</taxon>
        <taxon>Actinomycetota</taxon>
        <taxon>Actinomycetes</taxon>
        <taxon>Pseudonocardiales</taxon>
        <taxon>Pseudonocardiaceae</taxon>
        <taxon>Saccharopolyspora</taxon>
    </lineage>
</organism>
<dbReference type="GO" id="GO:0000976">
    <property type="term" value="F:transcription cis-regulatory region binding"/>
    <property type="evidence" value="ECO:0007669"/>
    <property type="project" value="TreeGrafter"/>
</dbReference>
<dbReference type="GO" id="GO:0003700">
    <property type="term" value="F:DNA-binding transcription factor activity"/>
    <property type="evidence" value="ECO:0007669"/>
    <property type="project" value="TreeGrafter"/>
</dbReference>
<dbReference type="InterPro" id="IPR036271">
    <property type="entry name" value="Tet_transcr_reg_TetR-rel_C_sf"/>
</dbReference>
<dbReference type="PANTHER" id="PTHR30055">
    <property type="entry name" value="HTH-TYPE TRANSCRIPTIONAL REGULATOR RUTR"/>
    <property type="match status" value="1"/>
</dbReference>
<dbReference type="RefSeq" id="WP_150070117.1">
    <property type="nucleotide sequence ID" value="NZ_VWPH01000016.1"/>
</dbReference>
<dbReference type="PANTHER" id="PTHR30055:SF234">
    <property type="entry name" value="HTH-TYPE TRANSCRIPTIONAL REGULATOR BETI"/>
    <property type="match status" value="1"/>
</dbReference>
<dbReference type="Pfam" id="PF00440">
    <property type="entry name" value="TetR_N"/>
    <property type="match status" value="1"/>
</dbReference>
<dbReference type="AlphaFoldDB" id="A0A5M7BHU4"/>
<dbReference type="PROSITE" id="PS50977">
    <property type="entry name" value="HTH_TETR_2"/>
    <property type="match status" value="1"/>
</dbReference>
<proteinExistence type="predicted"/>
<keyword evidence="3" id="KW-0804">Transcription</keyword>
<protein>
    <submittedName>
        <fullName evidence="6">TetR/AcrR family transcriptional regulator</fullName>
    </submittedName>
</protein>
<dbReference type="SMR" id="A0A5M7BHU4"/>
<evidence type="ECO:0000313" key="7">
    <source>
        <dbReference type="Proteomes" id="UP000323946"/>
    </source>
</evidence>
<dbReference type="InterPro" id="IPR050109">
    <property type="entry name" value="HTH-type_TetR-like_transc_reg"/>
</dbReference>
<sequence>MTERVDGRKLRYVHRRGEMLRAATEHALDHGLEDLTLRKVAQAVGVSHATLVHHFTTKEQLITEIVEGVLAETLAVPDLPLDHPDPLREVWRRATGAEGRRHIKLFAAIIAQAVYGDPVLRKAVASSMRQRTQLIADGLVLRGCPRTSAQPIATSVLAAVRGLLVDLITTGDEERVNAAFEDAVTELERRLAELPGQGA</sequence>
<dbReference type="SUPFAM" id="SSF46689">
    <property type="entry name" value="Homeodomain-like"/>
    <property type="match status" value="1"/>
</dbReference>
<keyword evidence="1" id="KW-0805">Transcription regulation</keyword>
<accession>A0A5M7BHU4</accession>
<dbReference type="PRINTS" id="PR00455">
    <property type="entry name" value="HTHTETR"/>
</dbReference>
<dbReference type="InterPro" id="IPR009057">
    <property type="entry name" value="Homeodomain-like_sf"/>
</dbReference>
<dbReference type="EMBL" id="VWPH01000016">
    <property type="protein sequence ID" value="KAA5827151.1"/>
    <property type="molecule type" value="Genomic_DNA"/>
</dbReference>
<gene>
    <name evidence="6" type="ORF">F1721_29660</name>
</gene>
<feature type="domain" description="HTH tetR-type" evidence="5">
    <location>
        <begin position="13"/>
        <end position="73"/>
    </location>
</feature>
<dbReference type="InterPro" id="IPR001647">
    <property type="entry name" value="HTH_TetR"/>
</dbReference>
<feature type="DNA-binding region" description="H-T-H motif" evidence="4">
    <location>
        <begin position="36"/>
        <end position="55"/>
    </location>
</feature>
<dbReference type="Gene3D" id="1.10.357.10">
    <property type="entry name" value="Tetracycline Repressor, domain 2"/>
    <property type="match status" value="1"/>
</dbReference>
<evidence type="ECO:0000259" key="5">
    <source>
        <dbReference type="PROSITE" id="PS50977"/>
    </source>
</evidence>
<keyword evidence="7" id="KW-1185">Reference proteome</keyword>
<dbReference type="OrthoDB" id="5177743at2"/>
<reference evidence="6 7" key="1">
    <citation type="submission" date="2019-09" db="EMBL/GenBank/DDBJ databases">
        <title>Draft genome sequence of the thermophilic Saccharopolyspora hirsuta VKM Ac-666T.</title>
        <authorList>
            <person name="Lobastova T.G."/>
            <person name="Fokina V."/>
            <person name="Bragin E.Y."/>
            <person name="Shtratnikova V.Y."/>
            <person name="Starodumova I.P."/>
            <person name="Tarlachkov S.V."/>
            <person name="Donova M.V."/>
        </authorList>
    </citation>
    <scope>NUCLEOTIDE SEQUENCE [LARGE SCALE GENOMIC DNA]</scope>
    <source>
        <strain evidence="6 7">VKM Ac-666</strain>
    </source>
</reference>
<evidence type="ECO:0000256" key="1">
    <source>
        <dbReference type="ARBA" id="ARBA00023015"/>
    </source>
</evidence>
<comment type="caution">
    <text evidence="6">The sequence shown here is derived from an EMBL/GenBank/DDBJ whole genome shotgun (WGS) entry which is preliminary data.</text>
</comment>
<name>A0A5M7BHU4_SACHI</name>
<dbReference type="SUPFAM" id="SSF48498">
    <property type="entry name" value="Tetracyclin repressor-like, C-terminal domain"/>
    <property type="match status" value="1"/>
</dbReference>
<evidence type="ECO:0000256" key="2">
    <source>
        <dbReference type="ARBA" id="ARBA00023125"/>
    </source>
</evidence>
<evidence type="ECO:0000256" key="3">
    <source>
        <dbReference type="ARBA" id="ARBA00023163"/>
    </source>
</evidence>